<protein>
    <submittedName>
        <fullName evidence="2">Uncharacterized protein</fullName>
    </submittedName>
</protein>
<organism evidence="2 3">
    <name type="scientific">Streptomyces eurythermus</name>
    <dbReference type="NCBI Taxonomy" id="42237"/>
    <lineage>
        <taxon>Bacteria</taxon>
        <taxon>Bacillati</taxon>
        <taxon>Actinomycetota</taxon>
        <taxon>Actinomycetes</taxon>
        <taxon>Kitasatosporales</taxon>
        <taxon>Streptomycetaceae</taxon>
        <taxon>Streptomyces</taxon>
    </lineage>
</organism>
<dbReference type="RefSeq" id="WP_167513348.1">
    <property type="nucleotide sequence ID" value="NZ_JBICBM010000034.1"/>
</dbReference>
<evidence type="ECO:0000313" key="2">
    <source>
        <dbReference type="EMBL" id="MFF9887646.1"/>
    </source>
</evidence>
<dbReference type="Proteomes" id="UP001603418">
    <property type="component" value="Unassembled WGS sequence"/>
</dbReference>
<keyword evidence="3" id="KW-1185">Reference proteome</keyword>
<sequence>MNPREAAGETPGTQEPAGTVRPDGATGRTGTRPASKGLFSDAASATAAPLPAPRPGALGPRWRR</sequence>
<proteinExistence type="predicted"/>
<evidence type="ECO:0000313" key="3">
    <source>
        <dbReference type="Proteomes" id="UP001603418"/>
    </source>
</evidence>
<evidence type="ECO:0000256" key="1">
    <source>
        <dbReference type="SAM" id="MobiDB-lite"/>
    </source>
</evidence>
<dbReference type="EMBL" id="JBICBM010000034">
    <property type="protein sequence ID" value="MFF9887646.1"/>
    <property type="molecule type" value="Genomic_DNA"/>
</dbReference>
<feature type="compositionally biased region" description="Low complexity" evidence="1">
    <location>
        <begin position="42"/>
        <end position="64"/>
    </location>
</feature>
<gene>
    <name evidence="2" type="ORF">ACF1HC_39730</name>
</gene>
<feature type="region of interest" description="Disordered" evidence="1">
    <location>
        <begin position="1"/>
        <end position="64"/>
    </location>
</feature>
<comment type="caution">
    <text evidence="2">The sequence shown here is derived from an EMBL/GenBank/DDBJ whole genome shotgun (WGS) entry which is preliminary data.</text>
</comment>
<accession>A0ABW6Z909</accession>
<name>A0ABW6Z909_9ACTN</name>
<reference evidence="2 3" key="1">
    <citation type="submission" date="2024-10" db="EMBL/GenBank/DDBJ databases">
        <title>The Natural Products Discovery Center: Release of the First 8490 Sequenced Strains for Exploring Actinobacteria Biosynthetic Diversity.</title>
        <authorList>
            <person name="Kalkreuter E."/>
            <person name="Kautsar S.A."/>
            <person name="Yang D."/>
            <person name="Bader C.D."/>
            <person name="Teijaro C.N."/>
            <person name="Fluegel L."/>
            <person name="Davis C.M."/>
            <person name="Simpson J.R."/>
            <person name="Lauterbach L."/>
            <person name="Steele A.D."/>
            <person name="Gui C."/>
            <person name="Meng S."/>
            <person name="Li G."/>
            <person name="Viehrig K."/>
            <person name="Ye F."/>
            <person name="Su P."/>
            <person name="Kiefer A.F."/>
            <person name="Nichols A."/>
            <person name="Cepeda A.J."/>
            <person name="Yan W."/>
            <person name="Fan B."/>
            <person name="Jiang Y."/>
            <person name="Adhikari A."/>
            <person name="Zheng C.-J."/>
            <person name="Schuster L."/>
            <person name="Cowan T.M."/>
            <person name="Smanski M.J."/>
            <person name="Chevrette M.G."/>
            <person name="De Carvalho L.P.S."/>
            <person name="Shen B."/>
        </authorList>
    </citation>
    <scope>NUCLEOTIDE SEQUENCE [LARGE SCALE GENOMIC DNA]</scope>
    <source>
        <strain evidence="2 3">NPDC013366</strain>
    </source>
</reference>